<dbReference type="SUPFAM" id="SSF51905">
    <property type="entry name" value="FAD/NAD(P)-binding domain"/>
    <property type="match status" value="1"/>
</dbReference>
<evidence type="ECO:0000259" key="11">
    <source>
        <dbReference type="Pfam" id="PF07992"/>
    </source>
</evidence>
<evidence type="ECO:0000313" key="12">
    <source>
        <dbReference type="EMBL" id="OPJ58019.1"/>
    </source>
</evidence>
<dbReference type="Gene3D" id="3.50.50.60">
    <property type="entry name" value="FAD/NAD(P)-binding domain"/>
    <property type="match status" value="2"/>
</dbReference>
<evidence type="ECO:0000313" key="13">
    <source>
        <dbReference type="Proteomes" id="UP000190080"/>
    </source>
</evidence>
<sequence length="652" mass="71418">MNKYQYLASPITFRGMTVKNRVFLPPMKTNYIYENHKMSDEIIEYYGKMARGGIGLVTTEAAEVDGDHLYDSTILGIFDDSQIEGFKKLADSLHQYGTKLSVQLIQGGPFANSQINGGRMPLSSSPIAHVWNPLETPIEMTHEDIKHYINKYAAAAKRAQIAGCDAIEIHCAHGHALLGSFLSPLVNHRTDEYGGDINGRARFLIEVVETIRETVGQDFPISVRLSADEREEGGNDVYDTCYIARLLEKASVDYIHFSNGTLYDVGTLLPPTGTPKALNTIYTDIIKKAVKIPIGCVGRIKEPWVADMLIEQGRLDIAYIGRALICDPEFVKKSFENNFDDIRPCVGCLTCLATSAAGIFMHCTMNPAVANQKLADIKEAPIKKNVVVIGGGPAGIEAATTAAKRGHKVTLLEKFNILGGQFIIASYPPVKQELSLGLKYLIHELKKTDVDVRLNTEATIETIKALNPDEIILATGGQVKMPAWIAESVHPNVISAWDIFKGKKHPGLNVAIIGGGSVGCEVADFMSDHHNYRAIGGRKITIIEMQDNIDSTDYTANRDFLMTRISHKPITVVTSAKVSSITESSISYIKDANEETLNGIDTIVVAMGTDPNNALAEELEVLNIPIHIIGDAKQPRKIMTAIEEGRETAINL</sequence>
<feature type="domain" description="NADH:flavin oxidoreductase/NADH oxidase N-terminal" evidence="10">
    <location>
        <begin position="9"/>
        <end position="333"/>
    </location>
</feature>
<dbReference type="EC" id="1.-.-.-" evidence="12"/>
<evidence type="ECO:0000256" key="8">
    <source>
        <dbReference type="ARBA" id="ARBA00023004"/>
    </source>
</evidence>
<dbReference type="GO" id="GO:0046872">
    <property type="term" value="F:metal ion binding"/>
    <property type="evidence" value="ECO:0007669"/>
    <property type="project" value="UniProtKB-KW"/>
</dbReference>
<keyword evidence="9" id="KW-0411">Iron-sulfur</keyword>
<evidence type="ECO:0000256" key="5">
    <source>
        <dbReference type="ARBA" id="ARBA00022643"/>
    </source>
</evidence>
<dbReference type="EMBL" id="MZGV01000066">
    <property type="protein sequence ID" value="OPJ58019.1"/>
    <property type="molecule type" value="Genomic_DNA"/>
</dbReference>
<dbReference type="Pfam" id="PF07992">
    <property type="entry name" value="Pyr_redox_2"/>
    <property type="match status" value="1"/>
</dbReference>
<dbReference type="AlphaFoldDB" id="A0A1V4IDM6"/>
<dbReference type="RefSeq" id="WP_169911687.1">
    <property type="nucleotide sequence ID" value="NZ_MZGV01000066.1"/>
</dbReference>
<dbReference type="PRINTS" id="PR00469">
    <property type="entry name" value="PNDRDTASEII"/>
</dbReference>
<gene>
    <name evidence="12" type="ORF">CLORY_38170</name>
</gene>
<reference evidence="12 13" key="1">
    <citation type="submission" date="2017-03" db="EMBL/GenBank/DDBJ databases">
        <title>Genome sequence of Clostridium oryzae DSM 28571.</title>
        <authorList>
            <person name="Poehlein A."/>
            <person name="Daniel R."/>
        </authorList>
    </citation>
    <scope>NUCLEOTIDE SEQUENCE [LARGE SCALE GENOMIC DNA]</scope>
    <source>
        <strain evidence="12 13">DSM 28571</strain>
    </source>
</reference>
<dbReference type="GO" id="GO:0010181">
    <property type="term" value="F:FMN binding"/>
    <property type="evidence" value="ECO:0007669"/>
    <property type="project" value="InterPro"/>
</dbReference>
<comment type="caution">
    <text evidence="12">The sequence shown here is derived from an EMBL/GenBank/DDBJ whole genome shotgun (WGS) entry which is preliminary data.</text>
</comment>
<organism evidence="12 13">
    <name type="scientific">Clostridium oryzae</name>
    <dbReference type="NCBI Taxonomy" id="1450648"/>
    <lineage>
        <taxon>Bacteria</taxon>
        <taxon>Bacillati</taxon>
        <taxon>Bacillota</taxon>
        <taxon>Clostridia</taxon>
        <taxon>Eubacteriales</taxon>
        <taxon>Clostridiaceae</taxon>
        <taxon>Clostridium</taxon>
    </lineage>
</organism>
<dbReference type="PRINTS" id="PR00368">
    <property type="entry name" value="FADPNR"/>
</dbReference>
<dbReference type="InterPro" id="IPR051793">
    <property type="entry name" value="NADH:flavin_oxidoreductase"/>
</dbReference>
<dbReference type="InterPro" id="IPR023753">
    <property type="entry name" value="FAD/NAD-binding_dom"/>
</dbReference>
<dbReference type="STRING" id="1450648.CLORY_38170"/>
<dbReference type="PANTHER" id="PTHR42917">
    <property type="entry name" value="2,4-DIENOYL-COA REDUCTASE"/>
    <property type="match status" value="1"/>
</dbReference>
<evidence type="ECO:0000256" key="3">
    <source>
        <dbReference type="ARBA" id="ARBA00011048"/>
    </source>
</evidence>
<dbReference type="GO" id="GO:0051536">
    <property type="term" value="F:iron-sulfur cluster binding"/>
    <property type="evidence" value="ECO:0007669"/>
    <property type="project" value="UniProtKB-KW"/>
</dbReference>
<accession>A0A1V4IDM6</accession>
<evidence type="ECO:0000256" key="4">
    <source>
        <dbReference type="ARBA" id="ARBA00022630"/>
    </source>
</evidence>
<keyword evidence="8" id="KW-0408">Iron</keyword>
<comment type="cofactor">
    <cofactor evidence="2">
        <name>[4Fe-4S] cluster</name>
        <dbReference type="ChEBI" id="CHEBI:49883"/>
    </cofactor>
</comment>
<dbReference type="GO" id="GO:0016491">
    <property type="term" value="F:oxidoreductase activity"/>
    <property type="evidence" value="ECO:0007669"/>
    <property type="project" value="UniProtKB-KW"/>
</dbReference>
<evidence type="ECO:0000256" key="7">
    <source>
        <dbReference type="ARBA" id="ARBA00023002"/>
    </source>
</evidence>
<evidence type="ECO:0000259" key="10">
    <source>
        <dbReference type="Pfam" id="PF00724"/>
    </source>
</evidence>
<evidence type="ECO:0000256" key="6">
    <source>
        <dbReference type="ARBA" id="ARBA00022723"/>
    </source>
</evidence>
<evidence type="ECO:0000256" key="1">
    <source>
        <dbReference type="ARBA" id="ARBA00001917"/>
    </source>
</evidence>
<evidence type="ECO:0000256" key="9">
    <source>
        <dbReference type="ARBA" id="ARBA00023014"/>
    </source>
</evidence>
<keyword evidence="6" id="KW-0479">Metal-binding</keyword>
<dbReference type="Gene3D" id="3.40.50.720">
    <property type="entry name" value="NAD(P)-binding Rossmann-like Domain"/>
    <property type="match status" value="2"/>
</dbReference>
<feature type="domain" description="FAD/NAD(P)-binding" evidence="11">
    <location>
        <begin position="385"/>
        <end position="621"/>
    </location>
</feature>
<dbReference type="CDD" id="cd02803">
    <property type="entry name" value="OYE_like_FMN_family"/>
    <property type="match status" value="1"/>
</dbReference>
<comment type="cofactor">
    <cofactor evidence="1">
        <name>FMN</name>
        <dbReference type="ChEBI" id="CHEBI:58210"/>
    </cofactor>
</comment>
<proteinExistence type="inferred from homology"/>
<dbReference type="SUPFAM" id="SSF51395">
    <property type="entry name" value="FMN-linked oxidoreductases"/>
    <property type="match status" value="1"/>
</dbReference>
<dbReference type="Gene3D" id="3.20.20.70">
    <property type="entry name" value="Aldolase class I"/>
    <property type="match status" value="1"/>
</dbReference>
<name>A0A1V4IDM6_9CLOT</name>
<keyword evidence="4" id="KW-0285">Flavoprotein</keyword>
<comment type="similarity">
    <text evidence="3">In the N-terminal section; belongs to the NADH:flavin oxidoreductase/NADH oxidase family.</text>
</comment>
<dbReference type="InterPro" id="IPR001155">
    <property type="entry name" value="OxRdtase_FMN_N"/>
</dbReference>
<dbReference type="Pfam" id="PF00724">
    <property type="entry name" value="Oxidored_FMN"/>
    <property type="match status" value="1"/>
</dbReference>
<keyword evidence="13" id="KW-1185">Reference proteome</keyword>
<dbReference type="InterPro" id="IPR036188">
    <property type="entry name" value="FAD/NAD-bd_sf"/>
</dbReference>
<keyword evidence="7 12" id="KW-0560">Oxidoreductase</keyword>
<dbReference type="InterPro" id="IPR013785">
    <property type="entry name" value="Aldolase_TIM"/>
</dbReference>
<dbReference type="Proteomes" id="UP000190080">
    <property type="component" value="Unassembled WGS sequence"/>
</dbReference>
<dbReference type="PANTHER" id="PTHR42917:SF2">
    <property type="entry name" value="2,4-DIENOYL-COA REDUCTASE [(2E)-ENOYL-COA-PRODUCING]"/>
    <property type="match status" value="1"/>
</dbReference>
<protein>
    <submittedName>
        <fullName evidence="12">NADH oxidase</fullName>
        <ecNumber evidence="12">1.-.-.-</ecNumber>
    </submittedName>
</protein>
<keyword evidence="5" id="KW-0288">FMN</keyword>
<evidence type="ECO:0000256" key="2">
    <source>
        <dbReference type="ARBA" id="ARBA00001966"/>
    </source>
</evidence>